<feature type="signal peptide" evidence="9">
    <location>
        <begin position="1"/>
        <end position="38"/>
    </location>
</feature>
<keyword evidence="7" id="KW-0175">Coiled coil</keyword>
<reference evidence="11" key="1">
    <citation type="journal article" date="2014" name="Int. J. Syst. Evol. Microbiol.">
        <title>Complete genome sequence of Corynebacterium casei LMG S-19264T (=DSM 44701T), isolated from a smear-ripened cheese.</title>
        <authorList>
            <consortium name="US DOE Joint Genome Institute (JGI-PGF)"/>
            <person name="Walter F."/>
            <person name="Albersmeier A."/>
            <person name="Kalinowski J."/>
            <person name="Ruckert C."/>
        </authorList>
    </citation>
    <scope>NUCLEOTIDE SEQUENCE</scope>
    <source>
        <strain evidence="11">NBRC 110071</strain>
    </source>
</reference>
<dbReference type="SUPFAM" id="SSF57997">
    <property type="entry name" value="Tropomyosin"/>
    <property type="match status" value="1"/>
</dbReference>
<evidence type="ECO:0000256" key="4">
    <source>
        <dbReference type="ARBA" id="ARBA00022989"/>
    </source>
</evidence>
<evidence type="ECO:0000313" key="11">
    <source>
        <dbReference type="EMBL" id="GLQ32720.1"/>
    </source>
</evidence>
<protein>
    <submittedName>
        <fullName evidence="11">Biopolymer transporter ExbB</fullName>
    </submittedName>
</protein>
<dbReference type="PIRSF" id="PIRSF037714">
    <property type="entry name" value="TolR"/>
    <property type="match status" value="1"/>
</dbReference>
<keyword evidence="5 8" id="KW-0472">Membrane</keyword>
<dbReference type="InterPro" id="IPR050790">
    <property type="entry name" value="ExbB/TolQ_transport"/>
</dbReference>
<dbReference type="GO" id="GO:0005886">
    <property type="term" value="C:plasma membrane"/>
    <property type="evidence" value="ECO:0007669"/>
    <property type="project" value="UniProtKB-SubCell"/>
</dbReference>
<dbReference type="InterPro" id="IPR017270">
    <property type="entry name" value="MotA/TolQ/ExbB-rel"/>
</dbReference>
<evidence type="ECO:0000256" key="2">
    <source>
        <dbReference type="ARBA" id="ARBA00022475"/>
    </source>
</evidence>
<keyword evidence="9" id="KW-0732">Signal</keyword>
<evidence type="ECO:0000259" key="10">
    <source>
        <dbReference type="Pfam" id="PF01618"/>
    </source>
</evidence>
<reference evidence="11" key="2">
    <citation type="submission" date="2023-01" db="EMBL/GenBank/DDBJ databases">
        <title>Draft genome sequence of Litoribrevibacter albus strain NBRC 110071.</title>
        <authorList>
            <person name="Sun Q."/>
            <person name="Mori K."/>
        </authorList>
    </citation>
    <scope>NUCLEOTIDE SEQUENCE</scope>
    <source>
        <strain evidence="11">NBRC 110071</strain>
    </source>
</reference>
<dbReference type="PANTHER" id="PTHR30625:SF11">
    <property type="entry name" value="MOTA_TOLQ_EXBB PROTON CHANNEL DOMAIN-CONTAINING PROTEIN"/>
    <property type="match status" value="1"/>
</dbReference>
<evidence type="ECO:0000256" key="7">
    <source>
        <dbReference type="SAM" id="Coils"/>
    </source>
</evidence>
<keyword evidence="2" id="KW-1003">Cell membrane</keyword>
<comment type="similarity">
    <text evidence="6">Belongs to the exbB/tolQ family.</text>
</comment>
<evidence type="ECO:0000256" key="3">
    <source>
        <dbReference type="ARBA" id="ARBA00022692"/>
    </source>
</evidence>
<comment type="caution">
    <text evidence="11">The sequence shown here is derived from an EMBL/GenBank/DDBJ whole genome shotgun (WGS) entry which is preliminary data.</text>
</comment>
<keyword evidence="6" id="KW-0653">Protein transport</keyword>
<dbReference type="InterPro" id="IPR002898">
    <property type="entry name" value="MotA_ExbB_proton_chnl"/>
</dbReference>
<evidence type="ECO:0000256" key="8">
    <source>
        <dbReference type="SAM" id="Phobius"/>
    </source>
</evidence>
<evidence type="ECO:0000256" key="9">
    <source>
        <dbReference type="SAM" id="SignalP"/>
    </source>
</evidence>
<dbReference type="Pfam" id="PF01618">
    <property type="entry name" value="MotA_ExbB"/>
    <property type="match status" value="1"/>
</dbReference>
<name>A0AA37SD73_9GAMM</name>
<feature type="domain" description="MotA/TolQ/ExbB proton channel" evidence="10">
    <location>
        <begin position="332"/>
        <end position="451"/>
    </location>
</feature>
<evidence type="ECO:0000256" key="1">
    <source>
        <dbReference type="ARBA" id="ARBA00004651"/>
    </source>
</evidence>
<dbReference type="AlphaFoldDB" id="A0AA37SD73"/>
<evidence type="ECO:0000256" key="6">
    <source>
        <dbReference type="RuleBase" id="RU004057"/>
    </source>
</evidence>
<dbReference type="GO" id="GO:0017038">
    <property type="term" value="P:protein import"/>
    <property type="evidence" value="ECO:0007669"/>
    <property type="project" value="TreeGrafter"/>
</dbReference>
<feature type="chain" id="PRO_5041263692" evidence="9">
    <location>
        <begin position="39"/>
        <end position="481"/>
    </location>
</feature>
<proteinExistence type="inferred from homology"/>
<organism evidence="11 12">
    <name type="scientific">Litoribrevibacter albus</name>
    <dbReference type="NCBI Taxonomy" id="1473156"/>
    <lineage>
        <taxon>Bacteria</taxon>
        <taxon>Pseudomonadati</taxon>
        <taxon>Pseudomonadota</taxon>
        <taxon>Gammaproteobacteria</taxon>
        <taxon>Oceanospirillales</taxon>
        <taxon>Oceanospirillaceae</taxon>
        <taxon>Litoribrevibacter</taxon>
    </lineage>
</organism>
<sequence>MTTFSVASYVNAVWLTARNLLSCLVVMTFILSNSTVFADEQAASLDGLLKQVQQSIHQTEAQDQQRLDEFLAQYKKQSGLLKEAKARLAKAESEQVRLKRQYEQNEQRLQQQQETLTARTGQLGEVFGVVKQQGQDLSGVIQDSMISSEYADRLSTIAFADQKRIPTMTDVKALWWLMLQEMTATAEIKRYQASVAQPNGVYESVDVLRVGPFVAIDEQGRFLNYEASSQQLSVYPRQPTGSSVEQAKAYFNGQADTLLIDPSRGNLFELIGRTPTLKERLEQGGPIGFIIIVLGALGLLVAVWRLFAVLIAEWRIKSQAKRIENVSLANPLGRVLSAVQEAKSDAQDASSIEVRLDEALLKEVPRLERGMSALKLLAAVAPLLGLLGTVTGMIGTFQSITVFGTSDPKLMAGGISQALITTVLGLCVAIPLLFCHSLVADRVRRLIQLLQQVAFSSLAEYMEAKRSPVIKNEDAANREVA</sequence>
<gene>
    <name evidence="11" type="ORF">GCM10007876_31990</name>
</gene>
<keyword evidence="4 8" id="KW-1133">Transmembrane helix</keyword>
<evidence type="ECO:0000256" key="5">
    <source>
        <dbReference type="ARBA" id="ARBA00023136"/>
    </source>
</evidence>
<accession>A0AA37SD73</accession>
<evidence type="ECO:0000313" key="12">
    <source>
        <dbReference type="Proteomes" id="UP001161389"/>
    </source>
</evidence>
<dbReference type="Proteomes" id="UP001161389">
    <property type="component" value="Unassembled WGS sequence"/>
</dbReference>
<dbReference type="EMBL" id="BSNM01000016">
    <property type="protein sequence ID" value="GLQ32720.1"/>
    <property type="molecule type" value="Genomic_DNA"/>
</dbReference>
<dbReference type="RefSeq" id="WP_284382822.1">
    <property type="nucleotide sequence ID" value="NZ_BSNM01000016.1"/>
</dbReference>
<feature type="transmembrane region" description="Helical" evidence="8">
    <location>
        <begin position="287"/>
        <end position="312"/>
    </location>
</feature>
<keyword evidence="12" id="KW-1185">Reference proteome</keyword>
<feature type="transmembrane region" description="Helical" evidence="8">
    <location>
        <begin position="376"/>
        <end position="398"/>
    </location>
</feature>
<comment type="subcellular location">
    <subcellularLocation>
        <location evidence="1">Cell membrane</location>
        <topology evidence="1">Multi-pass membrane protein</topology>
    </subcellularLocation>
    <subcellularLocation>
        <location evidence="6">Membrane</location>
        <topology evidence="6">Multi-pass membrane protein</topology>
    </subcellularLocation>
</comment>
<feature type="transmembrane region" description="Helical" evidence="8">
    <location>
        <begin position="418"/>
        <end position="439"/>
    </location>
</feature>
<feature type="coiled-coil region" evidence="7">
    <location>
        <begin position="67"/>
        <end position="119"/>
    </location>
</feature>
<keyword evidence="3 8" id="KW-0812">Transmembrane</keyword>
<dbReference type="PANTHER" id="PTHR30625">
    <property type="entry name" value="PROTEIN TOLQ"/>
    <property type="match status" value="1"/>
</dbReference>
<keyword evidence="6" id="KW-0813">Transport</keyword>